<dbReference type="InterPro" id="IPR028992">
    <property type="entry name" value="Hedgehog/Intein_dom"/>
</dbReference>
<sequence length="230" mass="25679">MRPVGFRQSEGVCVPYQSRDTSDVGTQIVRHLTLIPMCFTPGTLIATPRGEKRIETLSVGDRIITRDNGLQQIRWIGTNTIPWQRLEAEQHLRPILIRAGALGDGLPEQDMLVSPNHRVLALAAQAVIEFSEPEVFVAAKHLVNHRGIKPVDTLGTTYINMMFDRHEAVLSNGVWSESFQLTDMSLSTVGNSQRIELVEIFPELIPLGKVDPMPTARKTIDKRAARLLAR</sequence>
<evidence type="ECO:0000313" key="2">
    <source>
        <dbReference type="EMBL" id="MCV6824345.1"/>
    </source>
</evidence>
<organism evidence="2 3">
    <name type="scientific">Halocynthiibacter halioticoli</name>
    <dbReference type="NCBI Taxonomy" id="2986804"/>
    <lineage>
        <taxon>Bacteria</taxon>
        <taxon>Pseudomonadati</taxon>
        <taxon>Pseudomonadota</taxon>
        <taxon>Alphaproteobacteria</taxon>
        <taxon>Rhodobacterales</taxon>
        <taxon>Paracoccaceae</taxon>
        <taxon>Halocynthiibacter</taxon>
    </lineage>
</organism>
<evidence type="ECO:0000259" key="1">
    <source>
        <dbReference type="Pfam" id="PF13403"/>
    </source>
</evidence>
<protein>
    <submittedName>
        <fullName evidence="2">Hint domain-containing protein</fullName>
    </submittedName>
</protein>
<keyword evidence="3" id="KW-1185">Reference proteome</keyword>
<dbReference type="Pfam" id="PF13403">
    <property type="entry name" value="Hint_2"/>
    <property type="match status" value="1"/>
</dbReference>
<proteinExistence type="predicted"/>
<dbReference type="Gene3D" id="2.170.16.10">
    <property type="entry name" value="Hedgehog/Intein (Hint) domain"/>
    <property type="match status" value="1"/>
</dbReference>
<dbReference type="RefSeq" id="WP_263953156.1">
    <property type="nucleotide sequence ID" value="NZ_JAOYFC010000001.1"/>
</dbReference>
<reference evidence="2" key="1">
    <citation type="submission" date="2022-10" db="EMBL/GenBank/DDBJ databases">
        <authorList>
            <person name="Yue Y."/>
        </authorList>
    </citation>
    <scope>NUCLEOTIDE SEQUENCE</scope>
    <source>
        <strain evidence="2">Z654</strain>
    </source>
</reference>
<feature type="domain" description="Hedgehog/Intein (Hint)" evidence="1">
    <location>
        <begin position="37"/>
        <end position="181"/>
    </location>
</feature>
<comment type="caution">
    <text evidence="2">The sequence shown here is derived from an EMBL/GenBank/DDBJ whole genome shotgun (WGS) entry which is preliminary data.</text>
</comment>
<dbReference type="SUPFAM" id="SSF51294">
    <property type="entry name" value="Hedgehog/intein (Hint) domain"/>
    <property type="match status" value="1"/>
</dbReference>
<dbReference type="EMBL" id="JAOYFC010000001">
    <property type="protein sequence ID" value="MCV6824345.1"/>
    <property type="molecule type" value="Genomic_DNA"/>
</dbReference>
<evidence type="ECO:0000313" key="3">
    <source>
        <dbReference type="Proteomes" id="UP001208041"/>
    </source>
</evidence>
<gene>
    <name evidence="2" type="ORF">OH136_07225</name>
</gene>
<accession>A0AAE3J092</accession>
<name>A0AAE3J092_9RHOB</name>
<dbReference type="InterPro" id="IPR036844">
    <property type="entry name" value="Hint_dom_sf"/>
</dbReference>
<dbReference type="AlphaFoldDB" id="A0AAE3J092"/>
<dbReference type="Proteomes" id="UP001208041">
    <property type="component" value="Unassembled WGS sequence"/>
</dbReference>